<protein>
    <recommendedName>
        <fullName evidence="3">DUF3284 domain-containing protein</fullName>
    </recommendedName>
</protein>
<proteinExistence type="predicted"/>
<evidence type="ECO:0008006" key="3">
    <source>
        <dbReference type="Google" id="ProtNLM"/>
    </source>
</evidence>
<accession>A0ABW7N122</accession>
<dbReference type="Proteomes" id="UP001610100">
    <property type="component" value="Unassembled WGS sequence"/>
</dbReference>
<reference evidence="1 2" key="1">
    <citation type="submission" date="2024-02" db="EMBL/GenBank/DDBJ databases">
        <title>A Gaetbulibacter species isolated from tidal flats and genomic insights of their niches.</title>
        <authorList>
            <person name="Ye Y."/>
        </authorList>
    </citation>
    <scope>NUCLEOTIDE SEQUENCE [LARGE SCALE GENOMIC DNA]</scope>
    <source>
        <strain evidence="1 2">KYW382</strain>
    </source>
</reference>
<keyword evidence="2" id="KW-1185">Reference proteome</keyword>
<dbReference type="EMBL" id="JBAWKB010000003">
    <property type="protein sequence ID" value="MFH6772358.1"/>
    <property type="molecule type" value="Genomic_DNA"/>
</dbReference>
<evidence type="ECO:0000313" key="1">
    <source>
        <dbReference type="EMBL" id="MFH6772358.1"/>
    </source>
</evidence>
<organism evidence="1 2">
    <name type="scientific">Gaetbulibacter aestuarii</name>
    <dbReference type="NCBI Taxonomy" id="1502358"/>
    <lineage>
        <taxon>Bacteria</taxon>
        <taxon>Pseudomonadati</taxon>
        <taxon>Bacteroidota</taxon>
        <taxon>Flavobacteriia</taxon>
        <taxon>Flavobacteriales</taxon>
        <taxon>Flavobacteriaceae</taxon>
        <taxon>Gaetbulibacter</taxon>
    </lineage>
</organism>
<comment type="caution">
    <text evidence="1">The sequence shown here is derived from an EMBL/GenBank/DDBJ whole genome shotgun (WGS) entry which is preliminary data.</text>
</comment>
<evidence type="ECO:0000313" key="2">
    <source>
        <dbReference type="Proteomes" id="UP001610100"/>
    </source>
</evidence>
<gene>
    <name evidence="1" type="ORF">V8G58_10475</name>
</gene>
<dbReference type="RefSeq" id="WP_344737797.1">
    <property type="nucleotide sequence ID" value="NZ_BAABAY010000001.1"/>
</dbReference>
<name>A0ABW7N122_9FLAO</name>
<sequence length="187" mass="21670">MKAIKRYPNNYLSYPIMYQPHFWYTGDLNTEEITLKNNTLLKSEVSQIDLCIKSISAIDSEGQEHNIFKSPGETPVQIKSMSSGEFIRTRCLSKLAKGTYSTLRIYAANDTSKLVSNTRETKCVENKKYYDFEIKDTLVIKSNRDCEFKLWFELTPFQAKPSLIKPFLDLFKKTDRLVHRLAGVYGK</sequence>